<keyword evidence="2" id="KW-1185">Reference proteome</keyword>
<name>A0ABR1Y7M0_9PEZI</name>
<sequence>MAGIADRSKLEELPGELLLRITEEVGRISQIYLDPGQDSLVSFHVTSQRLRDMSRRLLFRGFVVDWDDLINSSGKHRGLFPSNNSLQAFQGVPEKVKWTRSFAFKAGRETRVKGVPVTKQSIERTGLFLSHMLSTATELSKLTVLLLIAAKDFSLHNVMRVHGIPALPFVKELAIDLHSGFLLESCPEVTSVTIMGCSRHGSFYNASNNLLARIANMEKVETVEHNSTFDETLLPFPTMSNVRHYKVVGALISHHWMRHYADFATCLPSTMPNLVSLTIVIHAHEHAPSRAWKKLGKERIARHFTAGFLREHPKLQKVTIARILYRDQHMHYPELVDGWERQRGHGKLEDSPLYKRNELSFGGISYKEWTPTSEGLP</sequence>
<accession>A0ABR1Y7M0</accession>
<evidence type="ECO:0008006" key="3">
    <source>
        <dbReference type="Google" id="ProtNLM"/>
    </source>
</evidence>
<dbReference type="Proteomes" id="UP001456524">
    <property type="component" value="Unassembled WGS sequence"/>
</dbReference>
<evidence type="ECO:0000313" key="1">
    <source>
        <dbReference type="EMBL" id="KAK8177435.1"/>
    </source>
</evidence>
<comment type="caution">
    <text evidence="1">The sequence shown here is derived from an EMBL/GenBank/DDBJ whole genome shotgun (WGS) entry which is preliminary data.</text>
</comment>
<proteinExistence type="predicted"/>
<evidence type="ECO:0000313" key="2">
    <source>
        <dbReference type="Proteomes" id="UP001456524"/>
    </source>
</evidence>
<reference evidence="1 2" key="1">
    <citation type="journal article" date="2022" name="G3 (Bethesda)">
        <title>Enemy or ally: a genomic approach to elucidate the lifestyle of Phyllosticta citrichinaensis.</title>
        <authorList>
            <person name="Buijs V.A."/>
            <person name="Groenewald J.Z."/>
            <person name="Haridas S."/>
            <person name="LaButti K.M."/>
            <person name="Lipzen A."/>
            <person name="Martin F.M."/>
            <person name="Barry K."/>
            <person name="Grigoriev I.V."/>
            <person name="Crous P.W."/>
            <person name="Seidl M.F."/>
        </authorList>
    </citation>
    <scope>NUCLEOTIDE SEQUENCE [LARGE SCALE GENOMIC DNA]</scope>
    <source>
        <strain evidence="1 2">CBS 129764</strain>
    </source>
</reference>
<protein>
    <recommendedName>
        <fullName evidence="3">F-box domain-containing protein</fullName>
    </recommendedName>
</protein>
<gene>
    <name evidence="1" type="ORF">IWX90DRAFT_474356</name>
</gene>
<organism evidence="1 2">
    <name type="scientific">Phyllosticta citrichinensis</name>
    <dbReference type="NCBI Taxonomy" id="1130410"/>
    <lineage>
        <taxon>Eukaryota</taxon>
        <taxon>Fungi</taxon>
        <taxon>Dikarya</taxon>
        <taxon>Ascomycota</taxon>
        <taxon>Pezizomycotina</taxon>
        <taxon>Dothideomycetes</taxon>
        <taxon>Dothideomycetes incertae sedis</taxon>
        <taxon>Botryosphaeriales</taxon>
        <taxon>Phyllostictaceae</taxon>
        <taxon>Phyllosticta</taxon>
    </lineage>
</organism>
<dbReference type="EMBL" id="JBBWUH010000001">
    <property type="protein sequence ID" value="KAK8177435.1"/>
    <property type="molecule type" value="Genomic_DNA"/>
</dbReference>